<gene>
    <name evidence="3" type="ORF">EV691_13810</name>
</gene>
<dbReference type="Proteomes" id="UP000295169">
    <property type="component" value="Unassembled WGS sequence"/>
</dbReference>
<feature type="domain" description="KfrA N-terminal DNA-binding" evidence="2">
    <location>
        <begin position="9"/>
        <end position="125"/>
    </location>
</feature>
<protein>
    <submittedName>
        <fullName evidence="3">Plasmid replication DNA-binding protein KfrA</fullName>
    </submittedName>
</protein>
<organism evidence="3 4">
    <name type="scientific">Azotobacter chroococcum</name>
    <dbReference type="NCBI Taxonomy" id="353"/>
    <lineage>
        <taxon>Bacteria</taxon>
        <taxon>Pseudomonadati</taxon>
        <taxon>Pseudomonadota</taxon>
        <taxon>Gammaproteobacteria</taxon>
        <taxon>Pseudomonadales</taxon>
        <taxon>Pseudomonadaceae</taxon>
        <taxon>Azotobacter</taxon>
    </lineage>
</organism>
<dbReference type="GO" id="GO:0003677">
    <property type="term" value="F:DNA binding"/>
    <property type="evidence" value="ECO:0007669"/>
    <property type="project" value="UniProtKB-KW"/>
</dbReference>
<dbReference type="EMBL" id="SMMU01000038">
    <property type="protein sequence ID" value="TCL21770.1"/>
    <property type="molecule type" value="Genomic_DNA"/>
</dbReference>
<accession>A0A4R1P7W1</accession>
<name>A0A4R1P7W1_9GAMM</name>
<evidence type="ECO:0000256" key="1">
    <source>
        <dbReference type="SAM" id="MobiDB-lite"/>
    </source>
</evidence>
<dbReference type="Pfam" id="PF11740">
    <property type="entry name" value="KfrA_N"/>
    <property type="match status" value="1"/>
</dbReference>
<comment type="caution">
    <text evidence="3">The sequence shown here is derived from an EMBL/GenBank/DDBJ whole genome shotgun (WGS) entry which is preliminary data.</text>
</comment>
<sequence>MRPAEFTLEEIVQAGEALQAAGRNVTGFALRQRVGGGNPNRLKQVWDDHLARSSVTEAAPVAELPVEVAEELAAVTRALTERLAALAVELNDKAVKAAERRVGEVVRAAGEQREQAERELADAAQTVEDLEHQLDGVKGELAATQDRLTEGLAQRQSQAVELAQLRERLSATEQAARMASEQHTAELKQLRDELAKAHARGEEAARMRGELDTLRAQNDALLAALKPGKPSKPSGKGGATST</sequence>
<reference evidence="3 4" key="1">
    <citation type="submission" date="2019-03" db="EMBL/GenBank/DDBJ databases">
        <title>Genomic Encyclopedia of Type Strains, Phase IV (KMG-IV): sequencing the most valuable type-strain genomes for metagenomic binning, comparative biology and taxonomic classification.</title>
        <authorList>
            <person name="Goeker M."/>
        </authorList>
    </citation>
    <scope>NUCLEOTIDE SEQUENCE [LARGE SCALE GENOMIC DNA]</scope>
    <source>
        <strain evidence="3 4">DSM 2286</strain>
    </source>
</reference>
<proteinExistence type="predicted"/>
<evidence type="ECO:0000313" key="4">
    <source>
        <dbReference type="Proteomes" id="UP000295169"/>
    </source>
</evidence>
<feature type="compositionally biased region" description="Low complexity" evidence="1">
    <location>
        <begin position="223"/>
        <end position="234"/>
    </location>
</feature>
<keyword evidence="3" id="KW-0238">DNA-binding</keyword>
<dbReference type="AlphaFoldDB" id="A0A4R1P7W1"/>
<dbReference type="RefSeq" id="WP_131299692.1">
    <property type="nucleotide sequence ID" value="NZ_JBHLST010000038.1"/>
</dbReference>
<evidence type="ECO:0000313" key="3">
    <source>
        <dbReference type="EMBL" id="TCL21770.1"/>
    </source>
</evidence>
<feature type="region of interest" description="Disordered" evidence="1">
    <location>
        <begin position="223"/>
        <end position="242"/>
    </location>
</feature>
<evidence type="ECO:0000259" key="2">
    <source>
        <dbReference type="Pfam" id="PF11740"/>
    </source>
</evidence>
<dbReference type="InterPro" id="IPR021104">
    <property type="entry name" value="KfrA_DNA-bd_N"/>
</dbReference>